<sequence length="317" mass="35586">MNLLFKMSSLLLFVFCCTPNWSQGQTSESTYNIIDIYKATKQNYDSAKMITPLITEDIKYDENIVYKKTRQKKLELDVYSPSKKSKKLMPAVILVHGGGWLTGQKENQRVMAQHLALKGFVGISIAYSLSLEARYPASVFDVKDAIKWVRKNAKKYKINPNQIAVLGADSGGLLATLAGTTSHLKVFSTDDDISEKVQAVINIDGIVSLVHRNAPTENSMASIWLNGSRDKNEKSWMEASPLQYVGEQTPPVLFINGPNPEIHAGKSDMTTLLKIFQTYTETRTIPNAPPAFWLMDPWFDMTLDYSVNFLNKVFGRS</sequence>
<feature type="chain" id="PRO_5014339139" evidence="2">
    <location>
        <begin position="23"/>
        <end position="317"/>
    </location>
</feature>
<dbReference type="RefSeq" id="WP_102994440.1">
    <property type="nucleotide sequence ID" value="NZ_CP025938.1"/>
</dbReference>
<gene>
    <name evidence="4" type="ORF">C1A40_02060</name>
</gene>
<evidence type="ECO:0000259" key="3">
    <source>
        <dbReference type="Pfam" id="PF20434"/>
    </source>
</evidence>
<dbReference type="OrthoDB" id="9777975at2"/>
<dbReference type="Gene3D" id="3.40.50.1820">
    <property type="entry name" value="alpha/beta hydrolase"/>
    <property type="match status" value="1"/>
</dbReference>
<dbReference type="PANTHER" id="PTHR48081:SF13">
    <property type="entry name" value="ALPHA_BETA HYDROLASE"/>
    <property type="match status" value="1"/>
</dbReference>
<feature type="signal peptide" evidence="2">
    <location>
        <begin position="1"/>
        <end position="22"/>
    </location>
</feature>
<dbReference type="InterPro" id="IPR050300">
    <property type="entry name" value="GDXG_lipolytic_enzyme"/>
</dbReference>
<dbReference type="GO" id="GO:0016787">
    <property type="term" value="F:hydrolase activity"/>
    <property type="evidence" value="ECO:0007669"/>
    <property type="project" value="UniProtKB-KW"/>
</dbReference>
<proteinExistence type="predicted"/>
<dbReference type="Pfam" id="PF20434">
    <property type="entry name" value="BD-FAE"/>
    <property type="match status" value="1"/>
</dbReference>
<evidence type="ECO:0000313" key="4">
    <source>
        <dbReference type="EMBL" id="AUS04330.1"/>
    </source>
</evidence>
<name>A0A2I7SEN7_9FLAO</name>
<keyword evidence="2" id="KW-0732">Signal</keyword>
<keyword evidence="1" id="KW-0378">Hydrolase</keyword>
<dbReference type="AlphaFoldDB" id="A0A2I7SEN7"/>
<dbReference type="SUPFAM" id="SSF53474">
    <property type="entry name" value="alpha/beta-Hydrolases"/>
    <property type="match status" value="1"/>
</dbReference>
<dbReference type="Proteomes" id="UP000236592">
    <property type="component" value="Chromosome"/>
</dbReference>
<reference evidence="5" key="1">
    <citation type="submission" date="2018-01" db="EMBL/GenBank/DDBJ databases">
        <title>Complete genome of Tamlana sp. UJ94.</title>
        <authorList>
            <person name="Jung J."/>
            <person name="Chung D."/>
            <person name="Bae S.S."/>
            <person name="Baek K."/>
        </authorList>
    </citation>
    <scope>NUCLEOTIDE SEQUENCE [LARGE SCALE GENOMIC DNA]</scope>
    <source>
        <strain evidence="5">UJ94</strain>
    </source>
</reference>
<dbReference type="InterPro" id="IPR049492">
    <property type="entry name" value="BD-FAE-like_dom"/>
</dbReference>
<feature type="domain" description="BD-FAE-like" evidence="3">
    <location>
        <begin position="76"/>
        <end position="259"/>
    </location>
</feature>
<evidence type="ECO:0000256" key="2">
    <source>
        <dbReference type="SAM" id="SignalP"/>
    </source>
</evidence>
<protein>
    <submittedName>
        <fullName evidence="4">Esterase</fullName>
    </submittedName>
</protein>
<organism evidence="4 5">
    <name type="scientific">Pseudotamlana carrageenivorans</name>
    <dbReference type="NCBI Taxonomy" id="2069432"/>
    <lineage>
        <taxon>Bacteria</taxon>
        <taxon>Pseudomonadati</taxon>
        <taxon>Bacteroidota</taxon>
        <taxon>Flavobacteriia</taxon>
        <taxon>Flavobacteriales</taxon>
        <taxon>Flavobacteriaceae</taxon>
        <taxon>Pseudotamlana</taxon>
    </lineage>
</organism>
<dbReference type="EMBL" id="CP025938">
    <property type="protein sequence ID" value="AUS04330.1"/>
    <property type="molecule type" value="Genomic_DNA"/>
</dbReference>
<dbReference type="PANTHER" id="PTHR48081">
    <property type="entry name" value="AB HYDROLASE SUPERFAMILY PROTEIN C4A8.06C"/>
    <property type="match status" value="1"/>
</dbReference>
<evidence type="ECO:0000256" key="1">
    <source>
        <dbReference type="ARBA" id="ARBA00022801"/>
    </source>
</evidence>
<keyword evidence="5" id="KW-1185">Reference proteome</keyword>
<accession>A0A2I7SEN7</accession>
<dbReference type="KEGG" id="taj:C1A40_02060"/>
<dbReference type="InterPro" id="IPR029058">
    <property type="entry name" value="AB_hydrolase_fold"/>
</dbReference>
<evidence type="ECO:0000313" key="5">
    <source>
        <dbReference type="Proteomes" id="UP000236592"/>
    </source>
</evidence>